<proteinExistence type="predicted"/>
<comment type="caution">
    <text evidence="1">The sequence shown here is derived from an EMBL/GenBank/DDBJ whole genome shotgun (WGS) entry which is preliminary data.</text>
</comment>
<gene>
    <name evidence="1" type="ORF">OL497_01595</name>
</gene>
<organism evidence="1 2">
    <name type="scientific">Chitinophaga nivalis</name>
    <dbReference type="NCBI Taxonomy" id="2991709"/>
    <lineage>
        <taxon>Bacteria</taxon>
        <taxon>Pseudomonadati</taxon>
        <taxon>Bacteroidota</taxon>
        <taxon>Chitinophagia</taxon>
        <taxon>Chitinophagales</taxon>
        <taxon>Chitinophagaceae</taxon>
        <taxon>Chitinophaga</taxon>
    </lineage>
</organism>
<dbReference type="RefSeq" id="WP_264727107.1">
    <property type="nucleotide sequence ID" value="NZ_JAPDNR010000001.1"/>
</dbReference>
<evidence type="ECO:0008006" key="3">
    <source>
        <dbReference type="Google" id="ProtNLM"/>
    </source>
</evidence>
<name>A0ABT3IFL9_9BACT</name>
<evidence type="ECO:0000313" key="2">
    <source>
        <dbReference type="Proteomes" id="UP001207742"/>
    </source>
</evidence>
<dbReference type="PROSITE" id="PS51257">
    <property type="entry name" value="PROKAR_LIPOPROTEIN"/>
    <property type="match status" value="1"/>
</dbReference>
<evidence type="ECO:0000313" key="1">
    <source>
        <dbReference type="EMBL" id="MCW3482574.1"/>
    </source>
</evidence>
<reference evidence="1 2" key="1">
    <citation type="submission" date="2022-10" db="EMBL/GenBank/DDBJ databases">
        <title>Chitinophaga nivalis PC15 sp. nov., isolated from Pyeongchang county, South Korea.</title>
        <authorList>
            <person name="Trinh H.N."/>
        </authorList>
    </citation>
    <scope>NUCLEOTIDE SEQUENCE [LARGE SCALE GENOMIC DNA]</scope>
    <source>
        <strain evidence="1 2">PC14</strain>
    </source>
</reference>
<dbReference type="Gene3D" id="2.180.10.10">
    <property type="entry name" value="RHS repeat-associated core"/>
    <property type="match status" value="1"/>
</dbReference>
<protein>
    <recommendedName>
        <fullName evidence="3">DUF4595 domain-containing protein</fullName>
    </recommendedName>
</protein>
<dbReference type="EMBL" id="JAPDNS010000001">
    <property type="protein sequence ID" value="MCW3482574.1"/>
    <property type="molecule type" value="Genomic_DNA"/>
</dbReference>
<sequence>MKKHVIAAPCALIAIVSLLFTGCIKTDYLQFPAASGQQCKILQLKGTIAYSGVQDSAEISYNAFGNPVSITPTQVGTGYPRYLLRYDAANRLKDVIGAYRTGNPYFETWTKLTFNAYNCLVADTTFSFGIIGPNGPLPGNPNVPGLQVSNVTTYTYDAQKRLIRTTETRGHDYPVFFTTYYYNSKGNANKINESWVSTGTDSSYNYSHDIFPVYDNKVNPHQLHVVWQYLDRDYNNNNAFIATTYNVYGLPTRINTDPKTGLRFLLLNFAELNIKYQQ</sequence>
<accession>A0ABT3IFL9</accession>
<dbReference type="Proteomes" id="UP001207742">
    <property type="component" value="Unassembled WGS sequence"/>
</dbReference>
<keyword evidence="2" id="KW-1185">Reference proteome</keyword>